<dbReference type="PROSITE" id="PS51383">
    <property type="entry name" value="YJEF_C_3"/>
    <property type="match status" value="1"/>
</dbReference>
<dbReference type="PANTHER" id="PTHR12592:SF0">
    <property type="entry name" value="ATP-DEPENDENT (S)-NAD(P)H-HYDRATE DEHYDRATASE"/>
    <property type="match status" value="1"/>
</dbReference>
<comment type="cofactor">
    <cofactor evidence="6">
        <name>Mg(2+)</name>
        <dbReference type="ChEBI" id="CHEBI:18420"/>
    </cofactor>
</comment>
<evidence type="ECO:0000256" key="5">
    <source>
        <dbReference type="ARBA" id="ARBA00023239"/>
    </source>
</evidence>
<feature type="binding site" evidence="6">
    <location>
        <position position="39"/>
    </location>
    <ligand>
        <name>(6S)-NADPHX</name>
        <dbReference type="ChEBI" id="CHEBI:64076"/>
    </ligand>
</feature>
<keyword evidence="3 6" id="KW-0521">NADP</keyword>
<evidence type="ECO:0000256" key="3">
    <source>
        <dbReference type="ARBA" id="ARBA00022857"/>
    </source>
</evidence>
<dbReference type="PROSITE" id="PS01049">
    <property type="entry name" value="YJEF_C_1"/>
    <property type="match status" value="1"/>
</dbReference>
<comment type="similarity">
    <text evidence="6">Belongs to the NnrD/CARKD family.</text>
</comment>
<dbReference type="RefSeq" id="WP_244054761.1">
    <property type="nucleotide sequence ID" value="NZ_BQXH01000004.1"/>
</dbReference>
<dbReference type="NCBIfam" id="TIGR00196">
    <property type="entry name" value="yjeF_cterm"/>
    <property type="match status" value="1"/>
</dbReference>
<comment type="catalytic activity">
    <reaction evidence="6">
        <text>(6S)-NADHX + ADP = AMP + phosphate + NADH + H(+)</text>
        <dbReference type="Rhea" id="RHEA:32223"/>
        <dbReference type="ChEBI" id="CHEBI:15378"/>
        <dbReference type="ChEBI" id="CHEBI:43474"/>
        <dbReference type="ChEBI" id="CHEBI:57945"/>
        <dbReference type="ChEBI" id="CHEBI:64074"/>
        <dbReference type="ChEBI" id="CHEBI:456215"/>
        <dbReference type="ChEBI" id="CHEBI:456216"/>
        <dbReference type="EC" id="4.2.1.136"/>
    </reaction>
</comment>
<feature type="binding site" evidence="6">
    <location>
        <position position="100"/>
    </location>
    <ligand>
        <name>(6S)-NADPHX</name>
        <dbReference type="ChEBI" id="CHEBI:64076"/>
    </ligand>
</feature>
<dbReference type="InterPro" id="IPR000631">
    <property type="entry name" value="CARKD"/>
</dbReference>
<keyword evidence="2 6" id="KW-0067">ATP-binding</keyword>
<evidence type="ECO:0000256" key="1">
    <source>
        <dbReference type="ARBA" id="ARBA00022741"/>
    </source>
</evidence>
<dbReference type="EC" id="4.2.1.136" evidence="6"/>
<keyword evidence="4 6" id="KW-0520">NAD</keyword>
<evidence type="ECO:0000256" key="2">
    <source>
        <dbReference type="ARBA" id="ARBA00022840"/>
    </source>
</evidence>
<gene>
    <name evidence="6 8" type="primary">nnrD</name>
    <name evidence="8" type="ORF">LPAF129_06790</name>
</gene>
<evidence type="ECO:0000259" key="7">
    <source>
        <dbReference type="PROSITE" id="PS51383"/>
    </source>
</evidence>
<evidence type="ECO:0000256" key="6">
    <source>
        <dbReference type="HAMAP-Rule" id="MF_01965"/>
    </source>
</evidence>
<feature type="binding site" evidence="6">
    <location>
        <position position="155"/>
    </location>
    <ligand>
        <name>(6S)-NADPHX</name>
        <dbReference type="ChEBI" id="CHEBI:64076"/>
    </ligand>
</feature>
<dbReference type="InterPro" id="IPR029056">
    <property type="entry name" value="Ribokinase-like"/>
</dbReference>
<dbReference type="InterPro" id="IPR017953">
    <property type="entry name" value="Carbohydrate_kinase_pred_CS"/>
</dbReference>
<sequence>MQDLTAEILTVIKKRPTQSHKGTYGRVVTIGGNKQYGGAILMSTSAAVHAGAGLVTCVTAPENLSALHTFVPEAMFVSSHDYSTLVDVIQSATVIVIGPGLGTEDFAADILQIVLNRVTDDQYLIIDGSAITMLADVKDQLHIMAPHGQLIFTPHEMEWQRLSGIKIADQTEENNRQKQEEYQATVVLKKHHTKIYAPQTPTMRLPIGGPYMATGGMGDTLTGIIAAFMAQFAHDDPQSALAAAVYTHSAIADELSEDAYVVLPTDIIERLQKFMKEHSK</sequence>
<comment type="catalytic activity">
    <reaction evidence="6">
        <text>(6S)-NADPHX + ADP = AMP + phosphate + NADPH + H(+)</text>
        <dbReference type="Rhea" id="RHEA:32235"/>
        <dbReference type="ChEBI" id="CHEBI:15378"/>
        <dbReference type="ChEBI" id="CHEBI:43474"/>
        <dbReference type="ChEBI" id="CHEBI:57783"/>
        <dbReference type="ChEBI" id="CHEBI:64076"/>
        <dbReference type="ChEBI" id="CHEBI:456215"/>
        <dbReference type="ChEBI" id="CHEBI:456216"/>
        <dbReference type="EC" id="4.2.1.136"/>
    </reaction>
</comment>
<accession>A0ABQ5JG02</accession>
<comment type="function">
    <text evidence="6">Catalyzes the dehydration of the S-form of NAD(P)HX at the expense of ADP, which is converted to AMP. Together with NAD(P)HX epimerase, which catalyzes the epimerization of the S- and R-forms, the enzyme allows the repair of both epimers of NAD(P)HX, a damaged form of NAD(P)H that is a result of enzymatic or heat-dependent hydration.</text>
</comment>
<keyword evidence="5 6" id="KW-0456">Lyase</keyword>
<dbReference type="PANTHER" id="PTHR12592">
    <property type="entry name" value="ATP-DEPENDENT (S)-NAD(P)H-HYDRATE DEHYDRATASE FAMILY MEMBER"/>
    <property type="match status" value="1"/>
</dbReference>
<proteinExistence type="inferred from homology"/>
<name>A0ABQ5JG02_9LACO</name>
<organism evidence="8 9">
    <name type="scientific">Ligilactobacillus pabuli</name>
    <dbReference type="NCBI Taxonomy" id="2886039"/>
    <lineage>
        <taxon>Bacteria</taxon>
        <taxon>Bacillati</taxon>
        <taxon>Bacillota</taxon>
        <taxon>Bacilli</taxon>
        <taxon>Lactobacillales</taxon>
        <taxon>Lactobacillaceae</taxon>
        <taxon>Ligilactobacillus</taxon>
    </lineage>
</organism>
<dbReference type="HAMAP" id="MF_01965">
    <property type="entry name" value="NADHX_dehydratase"/>
    <property type="match status" value="1"/>
</dbReference>
<dbReference type="Gene3D" id="3.40.1190.20">
    <property type="match status" value="1"/>
</dbReference>
<evidence type="ECO:0000256" key="4">
    <source>
        <dbReference type="ARBA" id="ARBA00023027"/>
    </source>
</evidence>
<dbReference type="PROSITE" id="PS01050">
    <property type="entry name" value="YJEF_C_2"/>
    <property type="match status" value="1"/>
</dbReference>
<dbReference type="CDD" id="cd01171">
    <property type="entry name" value="YXKO-related"/>
    <property type="match status" value="1"/>
</dbReference>
<evidence type="ECO:0000313" key="8">
    <source>
        <dbReference type="EMBL" id="GKS80994.1"/>
    </source>
</evidence>
<comment type="subunit">
    <text evidence="6">Homotetramer.</text>
</comment>
<keyword evidence="9" id="KW-1185">Reference proteome</keyword>
<keyword evidence="1 6" id="KW-0547">Nucleotide-binding</keyword>
<feature type="binding site" evidence="6">
    <location>
        <position position="219"/>
    </location>
    <ligand>
        <name>(6S)-NADPHX</name>
        <dbReference type="ChEBI" id="CHEBI:64076"/>
    </ligand>
</feature>
<feature type="binding site" evidence="6">
    <location>
        <begin position="189"/>
        <end position="193"/>
    </location>
    <ligand>
        <name>AMP</name>
        <dbReference type="ChEBI" id="CHEBI:456215"/>
    </ligand>
</feature>
<dbReference type="Pfam" id="PF01256">
    <property type="entry name" value="Carb_kinase"/>
    <property type="match status" value="1"/>
</dbReference>
<dbReference type="EMBL" id="BQXH01000004">
    <property type="protein sequence ID" value="GKS80994.1"/>
    <property type="molecule type" value="Genomic_DNA"/>
</dbReference>
<protein>
    <recommendedName>
        <fullName evidence="6">ADP-dependent (S)-NAD(P)H-hydrate dehydratase</fullName>
        <ecNumber evidence="6">4.2.1.136</ecNumber>
    </recommendedName>
    <alternativeName>
        <fullName evidence="6">ADP-dependent NAD(P)HX dehydratase</fullName>
    </alternativeName>
</protein>
<dbReference type="Proteomes" id="UP001055149">
    <property type="component" value="Unassembled WGS sequence"/>
</dbReference>
<comment type="caution">
    <text evidence="8">The sequence shown here is derived from an EMBL/GenBank/DDBJ whole genome shotgun (WGS) entry which is preliminary data.</text>
</comment>
<reference evidence="8" key="1">
    <citation type="journal article" date="2022" name="Int. J. Syst. Evol. Microbiol.">
        <title>A novel species of lactic acid bacteria, Ligilactobacillus pabuli sp. nov., isolated from alfalfa silage.</title>
        <authorList>
            <person name="Tohno M."/>
            <person name="Tanizawa Y."/>
            <person name="Sawada H."/>
            <person name="Sakamoto M."/>
            <person name="Ohkuma M."/>
            <person name="Kobayashi H."/>
        </authorList>
    </citation>
    <scope>NUCLEOTIDE SEQUENCE</scope>
    <source>
        <strain evidence="8">AF129</strain>
    </source>
</reference>
<dbReference type="SUPFAM" id="SSF53613">
    <property type="entry name" value="Ribokinase-like"/>
    <property type="match status" value="1"/>
</dbReference>
<evidence type="ECO:0000313" key="9">
    <source>
        <dbReference type="Proteomes" id="UP001055149"/>
    </source>
</evidence>
<feature type="domain" description="YjeF C-terminal" evidence="7">
    <location>
        <begin position="4"/>
        <end position="278"/>
    </location>
</feature>
<feature type="binding site" evidence="6">
    <location>
        <position position="218"/>
    </location>
    <ligand>
        <name>AMP</name>
        <dbReference type="ChEBI" id="CHEBI:456215"/>
    </ligand>
</feature>